<organism evidence="4 5">
    <name type="scientific">Cryobacterium glucosi</name>
    <dbReference type="NCBI Taxonomy" id="1259175"/>
    <lineage>
        <taxon>Bacteria</taxon>
        <taxon>Bacillati</taxon>
        <taxon>Actinomycetota</taxon>
        <taxon>Actinomycetes</taxon>
        <taxon>Micrococcales</taxon>
        <taxon>Microbacteriaceae</taxon>
        <taxon>Cryobacterium</taxon>
    </lineage>
</organism>
<dbReference type="PROSITE" id="PS51898">
    <property type="entry name" value="TYR_RECOMBINASE"/>
    <property type="match status" value="1"/>
</dbReference>
<gene>
    <name evidence="4" type="ORF">E3O46_04375</name>
</gene>
<keyword evidence="2" id="KW-0233">DNA recombination</keyword>
<keyword evidence="1" id="KW-0238">DNA-binding</keyword>
<name>A0ABY2IQR2_9MICO</name>
<dbReference type="Gene3D" id="1.10.443.10">
    <property type="entry name" value="Intergrase catalytic core"/>
    <property type="match status" value="1"/>
</dbReference>
<dbReference type="EMBL" id="SOFS01000012">
    <property type="protein sequence ID" value="TFC22678.1"/>
    <property type="molecule type" value="Genomic_DNA"/>
</dbReference>
<protein>
    <submittedName>
        <fullName evidence="4">Site-specific integrase</fullName>
    </submittedName>
</protein>
<dbReference type="InterPro" id="IPR002104">
    <property type="entry name" value="Integrase_catalytic"/>
</dbReference>
<dbReference type="SUPFAM" id="SSF56349">
    <property type="entry name" value="DNA breaking-rejoining enzymes"/>
    <property type="match status" value="1"/>
</dbReference>
<dbReference type="InterPro" id="IPR010998">
    <property type="entry name" value="Integrase_recombinase_N"/>
</dbReference>
<dbReference type="PANTHER" id="PTHR34605:SF3">
    <property type="entry name" value="P CELL-TYPE AGGLUTINATION PROTEIN MAP4-LIKE-RELATED"/>
    <property type="match status" value="1"/>
</dbReference>
<keyword evidence="5" id="KW-1185">Reference proteome</keyword>
<evidence type="ECO:0000256" key="1">
    <source>
        <dbReference type="ARBA" id="ARBA00023125"/>
    </source>
</evidence>
<evidence type="ECO:0000313" key="4">
    <source>
        <dbReference type="EMBL" id="TFC22678.1"/>
    </source>
</evidence>
<reference evidence="4 5" key="1">
    <citation type="submission" date="2019-03" db="EMBL/GenBank/DDBJ databases">
        <title>Genomics of glacier-inhabiting Cryobacterium strains.</title>
        <authorList>
            <person name="Liu Q."/>
            <person name="Xin Y.-H."/>
        </authorList>
    </citation>
    <scope>NUCLEOTIDE SEQUENCE [LARGE SCALE GENOMIC DNA]</scope>
    <source>
        <strain evidence="4 5">MDB1-5</strain>
    </source>
</reference>
<dbReference type="InterPro" id="IPR052925">
    <property type="entry name" value="Phage_Integrase-like_Recomb"/>
</dbReference>
<dbReference type="InterPro" id="IPR013762">
    <property type="entry name" value="Integrase-like_cat_sf"/>
</dbReference>
<dbReference type="CDD" id="cd00799">
    <property type="entry name" value="INT_Cre_C"/>
    <property type="match status" value="1"/>
</dbReference>
<proteinExistence type="predicted"/>
<dbReference type="InterPro" id="IPR011010">
    <property type="entry name" value="DNA_brk_join_enz"/>
</dbReference>
<evidence type="ECO:0000259" key="3">
    <source>
        <dbReference type="PROSITE" id="PS51898"/>
    </source>
</evidence>
<evidence type="ECO:0000313" key="5">
    <source>
        <dbReference type="Proteomes" id="UP000297604"/>
    </source>
</evidence>
<sequence length="320" mass="33498">MDNELAPLGSPLALAQVALIEAALLESQAPNTRRTYASAMRGFATWCQANDQPSLPSNPAVCAAFLVELAETKSMSTITVAVAAIRDAHLAGGHRDPTGSRGVKTVMSGLRRRLGTAPLHQSRAFDVPELKRILAFDRATPAGKRDAALILLAFASAMRRSELAALTRADLALSAEGIRITIRRSKADQDGAGAVIGVPAGHHMATDPLRAMRQWLSVRSGSKSDLVFARVSRTGVVLAGGLTGQSVNVILQNRAAAARVELDGVSAHSLRASHITEASRAGVPLEQIMRTSRHASVAVALGYIRSAGVIQDSSAGALGL</sequence>
<dbReference type="RefSeq" id="WP_134561168.1">
    <property type="nucleotide sequence ID" value="NZ_SOFS01000012.1"/>
</dbReference>
<feature type="domain" description="Tyr recombinase" evidence="3">
    <location>
        <begin position="120"/>
        <end position="316"/>
    </location>
</feature>
<dbReference type="Gene3D" id="1.10.150.130">
    <property type="match status" value="1"/>
</dbReference>
<accession>A0ABY2IQR2</accession>
<dbReference type="SUPFAM" id="SSF47823">
    <property type="entry name" value="lambda integrase-like, N-terminal domain"/>
    <property type="match status" value="1"/>
</dbReference>
<dbReference type="Proteomes" id="UP000297604">
    <property type="component" value="Unassembled WGS sequence"/>
</dbReference>
<evidence type="ECO:0000256" key="2">
    <source>
        <dbReference type="ARBA" id="ARBA00023172"/>
    </source>
</evidence>
<dbReference type="Pfam" id="PF00589">
    <property type="entry name" value="Phage_integrase"/>
    <property type="match status" value="1"/>
</dbReference>
<comment type="caution">
    <text evidence="4">The sequence shown here is derived from an EMBL/GenBank/DDBJ whole genome shotgun (WGS) entry which is preliminary data.</text>
</comment>
<dbReference type="PANTHER" id="PTHR34605">
    <property type="entry name" value="PHAGE_INTEGRASE DOMAIN-CONTAINING PROTEIN"/>
    <property type="match status" value="1"/>
</dbReference>